<sequence>MNSIKTIIVDDESRIRRRLERLVQACGEEWEIINLFSDGKEAFDEITSQSISFDLLITDVQMPEMDGLTLISELKKTHSFTSIIISGYDDFTYLQTAMREGAVNYILKPVDKHKFTEQLEEVKVKIFAKRMEQQKWSEIHGKAQQLIYTKQIQLLSEITWNDAMDLSVIDWTKQFPDGIYQLLYVSVDQNISAVENLASTQNWDLKMEEIFKQISQEAAREMNYWMWRSGKLQYWILICFSDTNHVKVNQLVEQYKADIQKLTPFTISIGVANHFQEIKLLPIVKDQLLTLLQYRMIHGGNKVYHQNMLVDLTVNSQPKNVSSIIYKQVHQILSSLDGKGEVETLSAVHQLFKELESISSPTIIEDAVHYLCLQIFNKWMEIDGFGENAEMLSNVLKVTKKAGNFTQLKDSIKHWVVDIKRKVDSRRKIDSDPVLRAKKWINENLGNHITIKEIAEHIYMSPTYFSNYFKAQTGETILDYITKCRLEKAKELLETTDTKVYDISSKLGYQDTKYFSRLFKQWYGQSPSQYREYHFKRD</sequence>
<evidence type="ECO:0000256" key="2">
    <source>
        <dbReference type="ARBA" id="ARBA00023125"/>
    </source>
</evidence>
<dbReference type="PANTHER" id="PTHR43280:SF2">
    <property type="entry name" value="HTH-TYPE TRANSCRIPTIONAL REGULATOR EXSA"/>
    <property type="match status" value="1"/>
</dbReference>
<protein>
    <submittedName>
        <fullName evidence="7">Response regulator</fullName>
    </submittedName>
</protein>
<dbReference type="EMBL" id="JAOYEY010000031">
    <property type="protein sequence ID" value="MCV9885408.1"/>
    <property type="molecule type" value="Genomic_DNA"/>
</dbReference>
<evidence type="ECO:0000313" key="8">
    <source>
        <dbReference type="Proteomes" id="UP001526147"/>
    </source>
</evidence>
<accession>A0ABT3DEB2</accession>
<comment type="caution">
    <text evidence="7">The sequence shown here is derived from an EMBL/GenBank/DDBJ whole genome shotgun (WGS) entry which is preliminary data.</text>
</comment>
<keyword evidence="3" id="KW-0804">Transcription</keyword>
<feature type="domain" description="Response regulatory" evidence="6">
    <location>
        <begin position="5"/>
        <end position="123"/>
    </location>
</feature>
<dbReference type="InterPro" id="IPR009057">
    <property type="entry name" value="Homeodomain-like_sf"/>
</dbReference>
<dbReference type="InterPro" id="IPR018062">
    <property type="entry name" value="HTH_AraC-typ_CS"/>
</dbReference>
<dbReference type="Pfam" id="PF12833">
    <property type="entry name" value="HTH_18"/>
    <property type="match status" value="1"/>
</dbReference>
<dbReference type="SMART" id="SM00342">
    <property type="entry name" value="HTH_ARAC"/>
    <property type="match status" value="1"/>
</dbReference>
<organism evidence="7 8">
    <name type="scientific">Metabacillus halosaccharovorans</name>
    <dbReference type="NCBI Taxonomy" id="930124"/>
    <lineage>
        <taxon>Bacteria</taxon>
        <taxon>Bacillati</taxon>
        <taxon>Bacillota</taxon>
        <taxon>Bacilli</taxon>
        <taxon>Bacillales</taxon>
        <taxon>Bacillaceae</taxon>
        <taxon>Metabacillus</taxon>
    </lineage>
</organism>
<dbReference type="SUPFAM" id="SSF46689">
    <property type="entry name" value="Homeodomain-like"/>
    <property type="match status" value="2"/>
</dbReference>
<dbReference type="Gene3D" id="1.10.10.60">
    <property type="entry name" value="Homeodomain-like"/>
    <property type="match status" value="2"/>
</dbReference>
<evidence type="ECO:0000313" key="7">
    <source>
        <dbReference type="EMBL" id="MCV9885408.1"/>
    </source>
</evidence>
<evidence type="ECO:0000256" key="1">
    <source>
        <dbReference type="ARBA" id="ARBA00023015"/>
    </source>
</evidence>
<dbReference type="Proteomes" id="UP001526147">
    <property type="component" value="Unassembled WGS sequence"/>
</dbReference>
<name>A0ABT3DEB2_9BACI</name>
<dbReference type="InterPro" id="IPR001789">
    <property type="entry name" value="Sig_transdc_resp-reg_receiver"/>
</dbReference>
<dbReference type="PRINTS" id="PR00032">
    <property type="entry name" value="HTHARAC"/>
</dbReference>
<feature type="domain" description="HTH araC/xylS-type" evidence="5">
    <location>
        <begin position="435"/>
        <end position="533"/>
    </location>
</feature>
<dbReference type="PROSITE" id="PS01124">
    <property type="entry name" value="HTH_ARAC_FAMILY_2"/>
    <property type="match status" value="1"/>
</dbReference>
<dbReference type="SMART" id="SM00448">
    <property type="entry name" value="REC"/>
    <property type="match status" value="1"/>
</dbReference>
<dbReference type="CDD" id="cd17536">
    <property type="entry name" value="REC_YesN-like"/>
    <property type="match status" value="1"/>
</dbReference>
<keyword evidence="1" id="KW-0805">Transcription regulation</keyword>
<evidence type="ECO:0000256" key="4">
    <source>
        <dbReference type="PROSITE-ProRule" id="PRU00169"/>
    </source>
</evidence>
<evidence type="ECO:0000259" key="5">
    <source>
        <dbReference type="PROSITE" id="PS01124"/>
    </source>
</evidence>
<keyword evidence="2" id="KW-0238">DNA-binding</keyword>
<keyword evidence="4" id="KW-0597">Phosphoprotein</keyword>
<keyword evidence="8" id="KW-1185">Reference proteome</keyword>
<proteinExistence type="predicted"/>
<evidence type="ECO:0000256" key="3">
    <source>
        <dbReference type="ARBA" id="ARBA00023163"/>
    </source>
</evidence>
<dbReference type="InterPro" id="IPR018060">
    <property type="entry name" value="HTH_AraC"/>
</dbReference>
<dbReference type="InterPro" id="IPR011006">
    <property type="entry name" value="CheY-like_superfamily"/>
</dbReference>
<dbReference type="PANTHER" id="PTHR43280">
    <property type="entry name" value="ARAC-FAMILY TRANSCRIPTIONAL REGULATOR"/>
    <property type="match status" value="1"/>
</dbReference>
<reference evidence="7 8" key="1">
    <citation type="submission" date="2022-10" db="EMBL/GenBank/DDBJ databases">
        <title>Draft genome assembly of moderately radiation resistant bacterium Metabacillus halosaccharovorans.</title>
        <authorList>
            <person name="Pal S."/>
            <person name="Gopinathan A."/>
        </authorList>
    </citation>
    <scope>NUCLEOTIDE SEQUENCE [LARGE SCALE GENOMIC DNA]</scope>
    <source>
        <strain evidence="7 8">VITHBRA001</strain>
    </source>
</reference>
<evidence type="ECO:0000259" key="6">
    <source>
        <dbReference type="PROSITE" id="PS50110"/>
    </source>
</evidence>
<dbReference type="SUPFAM" id="SSF52172">
    <property type="entry name" value="CheY-like"/>
    <property type="match status" value="1"/>
</dbReference>
<dbReference type="Pfam" id="PF00072">
    <property type="entry name" value="Response_reg"/>
    <property type="match status" value="1"/>
</dbReference>
<dbReference type="Gene3D" id="3.40.50.2300">
    <property type="match status" value="1"/>
</dbReference>
<dbReference type="RefSeq" id="WP_264142192.1">
    <property type="nucleotide sequence ID" value="NZ_JAOYEY010000031.1"/>
</dbReference>
<feature type="modified residue" description="4-aspartylphosphate" evidence="4">
    <location>
        <position position="59"/>
    </location>
</feature>
<dbReference type="InterPro" id="IPR020449">
    <property type="entry name" value="Tscrpt_reg_AraC-type_HTH"/>
</dbReference>
<dbReference type="PROSITE" id="PS00041">
    <property type="entry name" value="HTH_ARAC_FAMILY_1"/>
    <property type="match status" value="1"/>
</dbReference>
<gene>
    <name evidence="7" type="ORF">OIH86_07065</name>
</gene>
<dbReference type="PROSITE" id="PS50110">
    <property type="entry name" value="RESPONSE_REGULATORY"/>
    <property type="match status" value="1"/>
</dbReference>